<protein>
    <recommendedName>
        <fullName evidence="12">von Willebrand factor A domain containing 11</fullName>
    </recommendedName>
</protein>
<reference evidence="10" key="3">
    <citation type="submission" date="2025-08" db="UniProtKB">
        <authorList>
            <consortium name="Ensembl"/>
        </authorList>
    </citation>
    <scope>IDENTIFICATION</scope>
</reference>
<dbReference type="InParanoid" id="W5KED4"/>
<keyword evidence="4" id="KW-0325">Glycoprotein</keyword>
<dbReference type="Bgee" id="ENSAMXG00000005803">
    <property type="expression patterns" value="Expressed in testis and 5 other cell types or tissues"/>
</dbReference>
<dbReference type="PANTHER" id="PTHR14905:SF18">
    <property type="entry name" value="VON WILLEBRAND FACTOR A DOMAIN-CONTAINING 10, TANDEM DUPLICATE 1-RELATED"/>
    <property type="match status" value="1"/>
</dbReference>
<evidence type="ECO:0000259" key="8">
    <source>
        <dbReference type="Pfam" id="PF25106"/>
    </source>
</evidence>
<sequence length="980" mass="105448">MVCHCLSLFLQIFLQIMTMGLLARTSITLFLMVFLLKSQTLAFKLFSFRSVTHEIITRVAILETTIGVCRDQALREGRDFVPPRIVTEESLAAACSSPLSAKGFKRSIKKIVGRNAWVDVRHVFSAKHHFDDESFLRGRDLITKGVFTVKASVKQQRYECAREKLGEVLHTLQDFYSHSNWREMGNRRPYSNLIKPSSPIENIADSATCRSCIGNNCSGNILEQINTQRKLTSGYFNLVSSNKPEGKCSHGGFFDRSSGRDPKGGINKDDVDASHGYLHIEAAGTAIGATKELLEDIRAAAGDSEFLRLMGFTQTSVLCFVIDTTGSMSDDIAEVRRVTSSIIESRKGTSKQPSEYILVPFNDPDYGPLTRTTDPELFKSKMGELQAHDGGDAPEMSLSGLQLALTGSPPQTEIFVFTDAEAKDKWLKSTILALIERTKSSVTFMLTNAFSGRSRISGGPQFSSRSSNHLIGIYQELAQASGGQAIEVTKATLPQATSIIVDTSSSSLVTVLQAVRNPAKAENFTFFVDSSLQNLTIYITCNSPNYIITSPTGVSQRSSELSGALGTINKVGNFHAVHPNISDQTGEWLISIDSTQPYTVKVVGKSGIDFLFEFIEIVDGPHPSYAVLKSRPKANSNVTLMVTMVGGEGVRPTEIALVETATSKSYNVTVENFESDQFIATFPSVPAGEFQVRVVGEISSTRASTGPFQRQTSTQLRASSVTVTVQSDAGTLEPGRSLTLPFTVSTSGSGGVFNISVSNDRSFQMTDVPSSLTLETGGSVNGTVTLTAPGNTPSGTDVTLTIEAEAPGATDFNYAVLRISVVTPVTDITPPVCEIVSVNANCSGNCSLSWWDLSANITDRNGSGIQRVEVSQGLGTLNTSTVLDGGVNVTLVFYAASCCSPQVELVVVDSAGNVGSCSRSVTVEVSTTTSPTSTPANTTTTTTATASLDTVTNGAERHPSLPVFLWFTVGFISLYQFMQL</sequence>
<keyword evidence="5" id="KW-0472">Membrane</keyword>
<evidence type="ECO:0000256" key="4">
    <source>
        <dbReference type="ARBA" id="ARBA00023180"/>
    </source>
</evidence>
<dbReference type="Gene3D" id="3.40.50.410">
    <property type="entry name" value="von Willebrand factor, type A domain"/>
    <property type="match status" value="1"/>
</dbReference>
<dbReference type="Pfam" id="PF25106">
    <property type="entry name" value="VWA_4"/>
    <property type="match status" value="1"/>
</dbReference>
<keyword evidence="5" id="KW-1133">Transmembrane helix</keyword>
<dbReference type="GO" id="GO:0005576">
    <property type="term" value="C:extracellular region"/>
    <property type="evidence" value="ECO:0007669"/>
    <property type="project" value="UniProtKB-SubCell"/>
</dbReference>
<dbReference type="Proteomes" id="UP000018467">
    <property type="component" value="Unassembled WGS sequence"/>
</dbReference>
<name>W5KED4_ASTMX</name>
<dbReference type="InterPro" id="IPR056861">
    <property type="entry name" value="HMCN1-like_VWA"/>
</dbReference>
<feature type="domain" description="Hemicentin/VWA7 galactose-binding" evidence="6">
    <location>
        <begin position="509"/>
        <end position="606"/>
    </location>
</feature>
<evidence type="ECO:0000256" key="3">
    <source>
        <dbReference type="ARBA" id="ARBA00022729"/>
    </source>
</evidence>
<evidence type="ECO:0000259" key="6">
    <source>
        <dbReference type="Pfam" id="PF23560"/>
    </source>
</evidence>
<keyword evidence="2" id="KW-0964">Secreted</keyword>
<dbReference type="InterPro" id="IPR056862">
    <property type="entry name" value="VWA7_N"/>
</dbReference>
<evidence type="ECO:0000256" key="2">
    <source>
        <dbReference type="ARBA" id="ARBA00022525"/>
    </source>
</evidence>
<dbReference type="Pfam" id="PF23560">
    <property type="entry name" value="GBD_Hemicentin"/>
    <property type="match status" value="1"/>
</dbReference>
<dbReference type="SUPFAM" id="SSF53300">
    <property type="entry name" value="vWA-like"/>
    <property type="match status" value="1"/>
</dbReference>
<feature type="domain" description="VWA7 N-terminal" evidence="9">
    <location>
        <begin position="87"/>
        <end position="307"/>
    </location>
</feature>
<dbReference type="Ensembl" id="ENSAMXT00000005945.2">
    <property type="protein sequence ID" value="ENSAMXP00000005945.2"/>
    <property type="gene ID" value="ENSAMXG00000005803.2"/>
</dbReference>
<proteinExistence type="predicted"/>
<evidence type="ECO:0000313" key="11">
    <source>
        <dbReference type="Proteomes" id="UP000018467"/>
    </source>
</evidence>
<evidence type="ECO:0000259" key="9">
    <source>
        <dbReference type="Pfam" id="PF25107"/>
    </source>
</evidence>
<feature type="domain" description="VWA7 Ig-like" evidence="7">
    <location>
        <begin position="726"/>
        <end position="822"/>
    </location>
</feature>
<feature type="domain" description="Hemicentin-1-like von Willebrand factor A" evidence="8">
    <location>
        <begin position="318"/>
        <end position="490"/>
    </location>
</feature>
<feature type="transmembrane region" description="Helical" evidence="5">
    <location>
        <begin position="12"/>
        <end position="36"/>
    </location>
</feature>
<comment type="subcellular location">
    <subcellularLocation>
        <location evidence="1">Secreted</location>
    </subcellularLocation>
</comment>
<dbReference type="eggNOG" id="KOG4475">
    <property type="taxonomic scope" value="Eukaryota"/>
</dbReference>
<reference evidence="10" key="4">
    <citation type="submission" date="2025-09" db="UniProtKB">
        <authorList>
            <consortium name="Ensembl"/>
        </authorList>
    </citation>
    <scope>IDENTIFICATION</scope>
</reference>
<organism evidence="10 11">
    <name type="scientific">Astyanax mexicanus</name>
    <name type="common">Blind cave fish</name>
    <name type="synonym">Astyanax fasciatus mexicanus</name>
    <dbReference type="NCBI Taxonomy" id="7994"/>
    <lineage>
        <taxon>Eukaryota</taxon>
        <taxon>Metazoa</taxon>
        <taxon>Chordata</taxon>
        <taxon>Craniata</taxon>
        <taxon>Vertebrata</taxon>
        <taxon>Euteleostomi</taxon>
        <taxon>Actinopterygii</taxon>
        <taxon>Neopterygii</taxon>
        <taxon>Teleostei</taxon>
        <taxon>Ostariophysi</taxon>
        <taxon>Characiformes</taxon>
        <taxon>Characoidei</taxon>
        <taxon>Acestrorhamphidae</taxon>
        <taxon>Acestrorhamphinae</taxon>
        <taxon>Astyanax</taxon>
    </lineage>
</organism>
<dbReference type="GeneTree" id="ENSGT00390000011517"/>
<dbReference type="HOGENOM" id="CLU_013884_0_0_1"/>
<dbReference type="Pfam" id="PF23619">
    <property type="entry name" value="Ig_VWA7"/>
    <property type="match status" value="1"/>
</dbReference>
<reference evidence="11" key="1">
    <citation type="submission" date="2013-03" db="EMBL/GenBank/DDBJ databases">
        <authorList>
            <person name="Jeffery W."/>
            <person name="Warren W."/>
            <person name="Wilson R.K."/>
        </authorList>
    </citation>
    <scope>NUCLEOTIDE SEQUENCE</scope>
    <source>
        <strain evidence="11">female</strain>
    </source>
</reference>
<dbReference type="InterPro" id="IPR056475">
    <property type="entry name" value="GBD_Hemicentin/VWA7"/>
</dbReference>
<evidence type="ECO:0000313" key="10">
    <source>
        <dbReference type="Ensembl" id="ENSAMXP00000005945.2"/>
    </source>
</evidence>
<keyword evidence="5" id="KW-0812">Transmembrane</keyword>
<dbReference type="InterPro" id="IPR052577">
    <property type="entry name" value="VWA7"/>
</dbReference>
<dbReference type="AlphaFoldDB" id="W5KED4"/>
<evidence type="ECO:0000256" key="5">
    <source>
        <dbReference type="SAM" id="Phobius"/>
    </source>
</evidence>
<evidence type="ECO:0008006" key="12">
    <source>
        <dbReference type="Google" id="ProtNLM"/>
    </source>
</evidence>
<keyword evidence="11" id="KW-1185">Reference proteome</keyword>
<reference evidence="11" key="2">
    <citation type="journal article" date="2014" name="Nat. Commun.">
        <title>The cavefish genome reveals candidate genes for eye loss.</title>
        <authorList>
            <person name="McGaugh S.E."/>
            <person name="Gross J.B."/>
            <person name="Aken B."/>
            <person name="Blin M."/>
            <person name="Borowsky R."/>
            <person name="Chalopin D."/>
            <person name="Hinaux H."/>
            <person name="Jeffery W.R."/>
            <person name="Keene A."/>
            <person name="Ma L."/>
            <person name="Minx P."/>
            <person name="Murphy D."/>
            <person name="O'Quin K.E."/>
            <person name="Retaux S."/>
            <person name="Rohner N."/>
            <person name="Searle S.M."/>
            <person name="Stahl B.A."/>
            <person name="Tabin C."/>
            <person name="Volff J.N."/>
            <person name="Yoshizawa M."/>
            <person name="Warren W.C."/>
        </authorList>
    </citation>
    <scope>NUCLEOTIDE SEQUENCE [LARGE SCALE GENOMIC DNA]</scope>
    <source>
        <strain evidence="11">female</strain>
    </source>
</reference>
<evidence type="ECO:0000259" key="7">
    <source>
        <dbReference type="Pfam" id="PF23619"/>
    </source>
</evidence>
<dbReference type="InterPro" id="IPR057615">
    <property type="entry name" value="Ig_VWA7"/>
</dbReference>
<dbReference type="InterPro" id="IPR036465">
    <property type="entry name" value="vWFA_dom_sf"/>
</dbReference>
<accession>W5KED4</accession>
<dbReference type="Pfam" id="PF25107">
    <property type="entry name" value="VWA7_N"/>
    <property type="match status" value="1"/>
</dbReference>
<dbReference type="PANTHER" id="PTHR14905">
    <property type="entry name" value="NG37"/>
    <property type="match status" value="1"/>
</dbReference>
<keyword evidence="3" id="KW-0732">Signal</keyword>
<evidence type="ECO:0000256" key="1">
    <source>
        <dbReference type="ARBA" id="ARBA00004613"/>
    </source>
</evidence>